<evidence type="ECO:0000313" key="2">
    <source>
        <dbReference type="Proteomes" id="UP000003980"/>
    </source>
</evidence>
<dbReference type="AlphaFoldDB" id="H2C934"/>
<keyword evidence="2" id="KW-1185">Reference proteome</keyword>
<evidence type="ECO:0000313" key="1">
    <source>
        <dbReference type="EMBL" id="EHP68660.1"/>
    </source>
</evidence>
<dbReference type="HOGENOM" id="CLU_1431674_0_0_2"/>
<dbReference type="EMBL" id="JH597770">
    <property type="protein sequence ID" value="EHP68660.1"/>
    <property type="molecule type" value="Genomic_DNA"/>
</dbReference>
<organism evidence="1 2">
    <name type="scientific">Metallosphaera yellowstonensis MK1</name>
    <dbReference type="NCBI Taxonomy" id="671065"/>
    <lineage>
        <taxon>Archaea</taxon>
        <taxon>Thermoproteota</taxon>
        <taxon>Thermoprotei</taxon>
        <taxon>Sulfolobales</taxon>
        <taxon>Sulfolobaceae</taxon>
        <taxon>Metallosphaera</taxon>
    </lineage>
</organism>
<dbReference type="eggNOG" id="arCOG03142">
    <property type="taxonomic scope" value="Archaea"/>
</dbReference>
<gene>
    <name evidence="1" type="ORF">MetMK1DRAFT_00031030</name>
</gene>
<sequence length="189" mass="21517">MNAYIPPVVYNLVGNKKIVLDIEDPRMYVEIFKRLRSLGVDVGSAEGTGDQVFKLKGSEESVRSVVNRLYLASKGKEAFNELLIGIDTNKDRLTVVILADGQIFETKELRIEETTRYLEEVISEYPHRRLRIGVGVGNLHGRQVYEMLRKEIPFVKMVDERGTSSRNPYIEVKDRDVRAAYAIAIRSAI</sequence>
<protein>
    <submittedName>
        <fullName evidence="1">Uncharacterized protein</fullName>
    </submittedName>
</protein>
<reference evidence="1 2" key="1">
    <citation type="submission" date="2012-01" db="EMBL/GenBank/DDBJ databases">
        <title>Improved High-Quality Draft sequence of Metallosphaera yellowstonensis MK1.</title>
        <authorList>
            <consortium name="US DOE Joint Genome Institute"/>
            <person name="Lucas S."/>
            <person name="Han J."/>
            <person name="Cheng J.-F."/>
            <person name="Goodwin L."/>
            <person name="Pitluck S."/>
            <person name="Peters L."/>
            <person name="Teshima H."/>
            <person name="Detter J.C."/>
            <person name="Han C."/>
            <person name="Tapia R."/>
            <person name="Land M."/>
            <person name="Hauser L."/>
            <person name="Kyrpides N."/>
            <person name="Kozubal M."/>
            <person name="Macur R.E."/>
            <person name="Jay Z."/>
            <person name="Inskeep W."/>
            <person name="Woyke T."/>
        </authorList>
    </citation>
    <scope>NUCLEOTIDE SEQUENCE [LARGE SCALE GENOMIC DNA]</scope>
    <source>
        <strain evidence="1 2">MK1</strain>
    </source>
</reference>
<name>H2C934_9CREN</name>
<proteinExistence type="predicted"/>
<dbReference type="STRING" id="671065.MetMK1DRAFT_00031030"/>
<accession>H2C934</accession>
<dbReference type="Proteomes" id="UP000003980">
    <property type="component" value="Unassembled WGS sequence"/>
</dbReference>